<keyword evidence="6" id="KW-0378">Hydrolase</keyword>
<keyword evidence="7" id="KW-1185">Reference proteome</keyword>
<dbReference type="PANTHER" id="PTHR12756:SF9">
    <property type="entry name" value="CYTOSOLIC CARBOXYPEPTIDASE 6"/>
    <property type="match status" value="1"/>
</dbReference>
<sequence length="375" mass="43666">DSEDSDAEGGLGNVTRVVMRPPGQSGKAKRGHLCFDASFETGNLGRVDLISEYEYDLFIRPDTCNPRFRLWFNFIVDNIRIDQRVIFNIVNFSKHRNLFREGMTPLVKSTSRPKWQRIPNKYVYYYRSPEHQNHYVLSFAFGFDREEDVYQFAFNYPYSYSRCQAHLQLLERRQVPYIKRELLTNTVQQRRLDVLTITNPSNMKPGNKKQHVVVVLSRIHPGESPTSFVCQGLIDFLVSNHPIAVALREYVTFKIVPMMNPDGVFLGNYRSTLMGFDLNRTWHQISRWGHPTLYAVQAMVVGLDQSKEMELDFVLDLHAHSSLQGVFVYGNTYDDVYRYERHIVFPKLLAQNAEDYSVANTMYNRDSSKAGTTRR</sequence>
<keyword evidence="6" id="KW-0121">Carboxypeptidase</keyword>
<evidence type="ECO:0000259" key="5">
    <source>
        <dbReference type="PROSITE" id="PS52035"/>
    </source>
</evidence>
<dbReference type="Proteomes" id="UP000027135">
    <property type="component" value="Unassembled WGS sequence"/>
</dbReference>
<dbReference type="Gene3D" id="2.60.40.3120">
    <property type="match status" value="1"/>
</dbReference>
<dbReference type="Pfam" id="PF18027">
    <property type="entry name" value="Pepdidase_M14_N"/>
    <property type="match status" value="1"/>
</dbReference>
<dbReference type="eggNOG" id="KOG3641">
    <property type="taxonomic scope" value="Eukaryota"/>
</dbReference>
<evidence type="ECO:0000256" key="4">
    <source>
        <dbReference type="SAM" id="MobiDB-lite"/>
    </source>
</evidence>
<name>A0A067RDH5_ZOONE</name>
<gene>
    <name evidence="6" type="ORF">L798_07182</name>
</gene>
<evidence type="ECO:0000256" key="3">
    <source>
        <dbReference type="PROSITE-ProRule" id="PRU01379"/>
    </source>
</evidence>
<organism evidence="6 7">
    <name type="scientific">Zootermopsis nevadensis</name>
    <name type="common">Dampwood termite</name>
    <dbReference type="NCBI Taxonomy" id="136037"/>
    <lineage>
        <taxon>Eukaryota</taxon>
        <taxon>Metazoa</taxon>
        <taxon>Ecdysozoa</taxon>
        <taxon>Arthropoda</taxon>
        <taxon>Hexapoda</taxon>
        <taxon>Insecta</taxon>
        <taxon>Pterygota</taxon>
        <taxon>Neoptera</taxon>
        <taxon>Polyneoptera</taxon>
        <taxon>Dictyoptera</taxon>
        <taxon>Blattodea</taxon>
        <taxon>Blattoidea</taxon>
        <taxon>Termitoidae</taxon>
        <taxon>Termopsidae</taxon>
        <taxon>Zootermopsis</taxon>
    </lineage>
</organism>
<dbReference type="InterPro" id="IPR040626">
    <property type="entry name" value="Pepdidase_M14_N"/>
</dbReference>
<feature type="region of interest" description="Disordered" evidence="4">
    <location>
        <begin position="1"/>
        <end position="28"/>
    </location>
</feature>
<dbReference type="AlphaFoldDB" id="A0A067RDH5"/>
<dbReference type="OMA" id="WFAYFEP"/>
<dbReference type="GO" id="GO:0008270">
    <property type="term" value="F:zinc ion binding"/>
    <property type="evidence" value="ECO:0007669"/>
    <property type="project" value="InterPro"/>
</dbReference>
<protein>
    <submittedName>
        <fullName evidence="6">Cytosolic carboxypeptidase 6</fullName>
    </submittedName>
</protein>
<dbReference type="Gene3D" id="3.40.630.10">
    <property type="entry name" value="Zn peptidases"/>
    <property type="match status" value="1"/>
</dbReference>
<dbReference type="InParanoid" id="A0A067RDH5"/>
<dbReference type="GO" id="GO:0006508">
    <property type="term" value="P:proteolysis"/>
    <property type="evidence" value="ECO:0007669"/>
    <property type="project" value="InterPro"/>
</dbReference>
<dbReference type="SUPFAM" id="SSF53187">
    <property type="entry name" value="Zn-dependent exopeptidases"/>
    <property type="match status" value="1"/>
</dbReference>
<evidence type="ECO:0000313" key="6">
    <source>
        <dbReference type="EMBL" id="KDR17999.1"/>
    </source>
</evidence>
<accession>A0A067RDH5</accession>
<reference evidence="6 7" key="1">
    <citation type="journal article" date="2014" name="Nat. Commun.">
        <title>Molecular traces of alternative social organization in a termite genome.</title>
        <authorList>
            <person name="Terrapon N."/>
            <person name="Li C."/>
            <person name="Robertson H.M."/>
            <person name="Ji L."/>
            <person name="Meng X."/>
            <person name="Booth W."/>
            <person name="Chen Z."/>
            <person name="Childers C.P."/>
            <person name="Glastad K.M."/>
            <person name="Gokhale K."/>
            <person name="Gowin J."/>
            <person name="Gronenberg W."/>
            <person name="Hermansen R.A."/>
            <person name="Hu H."/>
            <person name="Hunt B.G."/>
            <person name="Huylmans A.K."/>
            <person name="Khalil S.M."/>
            <person name="Mitchell R.D."/>
            <person name="Munoz-Torres M.C."/>
            <person name="Mustard J.A."/>
            <person name="Pan H."/>
            <person name="Reese J.T."/>
            <person name="Scharf M.E."/>
            <person name="Sun F."/>
            <person name="Vogel H."/>
            <person name="Xiao J."/>
            <person name="Yang W."/>
            <person name="Yang Z."/>
            <person name="Yang Z."/>
            <person name="Zhou J."/>
            <person name="Zhu J."/>
            <person name="Brent C.S."/>
            <person name="Elsik C.G."/>
            <person name="Goodisman M.A."/>
            <person name="Liberles D.A."/>
            <person name="Roe R.M."/>
            <person name="Vargo E.L."/>
            <person name="Vilcinskas A."/>
            <person name="Wang J."/>
            <person name="Bornberg-Bauer E."/>
            <person name="Korb J."/>
            <person name="Zhang G."/>
            <person name="Liebig J."/>
        </authorList>
    </citation>
    <scope>NUCLEOTIDE SEQUENCE [LARGE SCALE GENOMIC DNA]</scope>
    <source>
        <tissue evidence="6">Whole organism</tissue>
    </source>
</reference>
<dbReference type="Pfam" id="PF00246">
    <property type="entry name" value="Peptidase_M14"/>
    <property type="match status" value="1"/>
</dbReference>
<proteinExistence type="inferred from homology"/>
<keyword evidence="6" id="KW-0645">Protease</keyword>
<dbReference type="FunCoup" id="A0A067RDH5">
    <property type="interactions" value="54"/>
</dbReference>
<dbReference type="PANTHER" id="PTHR12756">
    <property type="entry name" value="CYTOSOLIC CARBOXYPEPTIDASE"/>
    <property type="match status" value="1"/>
</dbReference>
<dbReference type="InterPro" id="IPR050821">
    <property type="entry name" value="Cytosolic_carboxypeptidase"/>
</dbReference>
<dbReference type="InterPro" id="IPR000834">
    <property type="entry name" value="Peptidase_M14"/>
</dbReference>
<comment type="cofactor">
    <cofactor evidence="1">
        <name>Zn(2+)</name>
        <dbReference type="ChEBI" id="CHEBI:29105"/>
    </cofactor>
</comment>
<dbReference type="EMBL" id="KK852708">
    <property type="protein sequence ID" value="KDR17999.1"/>
    <property type="molecule type" value="Genomic_DNA"/>
</dbReference>
<comment type="caution">
    <text evidence="3">Lacks conserved residue(s) required for the propagation of feature annotation.</text>
</comment>
<feature type="non-terminal residue" evidence="6">
    <location>
        <position position="1"/>
    </location>
</feature>
<comment type="similarity">
    <text evidence="2 3">Belongs to the peptidase M14 family.</text>
</comment>
<evidence type="ECO:0000313" key="7">
    <source>
        <dbReference type="Proteomes" id="UP000027135"/>
    </source>
</evidence>
<dbReference type="GO" id="GO:0004181">
    <property type="term" value="F:metallocarboxypeptidase activity"/>
    <property type="evidence" value="ECO:0007669"/>
    <property type="project" value="InterPro"/>
</dbReference>
<feature type="domain" description="Peptidase M14" evidence="5">
    <location>
        <begin position="156"/>
        <end position="375"/>
    </location>
</feature>
<evidence type="ECO:0000256" key="2">
    <source>
        <dbReference type="ARBA" id="ARBA00005988"/>
    </source>
</evidence>
<dbReference type="MEROPS" id="M14.027"/>
<evidence type="ECO:0000256" key="1">
    <source>
        <dbReference type="ARBA" id="ARBA00001947"/>
    </source>
</evidence>
<dbReference type="PROSITE" id="PS52035">
    <property type="entry name" value="PEPTIDASE_M14"/>
    <property type="match status" value="1"/>
</dbReference>